<evidence type="ECO:0000313" key="4">
    <source>
        <dbReference type="Proteomes" id="UP001303222"/>
    </source>
</evidence>
<dbReference type="SUPFAM" id="SSF54160">
    <property type="entry name" value="Chromo domain-like"/>
    <property type="match status" value="1"/>
</dbReference>
<dbReference type="InterPro" id="IPR016197">
    <property type="entry name" value="Chromo-like_dom_sf"/>
</dbReference>
<name>A0AAN6NLX0_9PEZI</name>
<reference evidence="3" key="2">
    <citation type="submission" date="2023-06" db="EMBL/GenBank/DDBJ databases">
        <authorList>
            <consortium name="Lawrence Berkeley National Laboratory"/>
            <person name="Mondo S.J."/>
            <person name="Hensen N."/>
            <person name="Bonometti L."/>
            <person name="Westerberg I."/>
            <person name="Brannstrom I.O."/>
            <person name="Guillou S."/>
            <person name="Cros-Aarteil S."/>
            <person name="Calhoun S."/>
            <person name="Haridas S."/>
            <person name="Kuo A."/>
            <person name="Pangilinan J."/>
            <person name="Riley R."/>
            <person name="Labutti K."/>
            <person name="Andreopoulos B."/>
            <person name="Lipzen A."/>
            <person name="Chen C."/>
            <person name="Yanf M."/>
            <person name="Daum C."/>
            <person name="Ng V."/>
            <person name="Clum A."/>
            <person name="Steindorff A."/>
            <person name="Ohm R."/>
            <person name="Martin F."/>
            <person name="Silar P."/>
            <person name="Natvig D."/>
            <person name="Lalanne C."/>
            <person name="Gautier V."/>
            <person name="Ament-Velasquez S.L."/>
            <person name="Kruys A."/>
            <person name="Hutchinson M.I."/>
            <person name="Powell A.J."/>
            <person name="Barry K."/>
            <person name="Miller A.N."/>
            <person name="Grigoriev I.V."/>
            <person name="Debuchy R."/>
            <person name="Gladieux P."/>
            <person name="Thoren M.H."/>
            <person name="Johannesson H."/>
        </authorList>
    </citation>
    <scope>NUCLEOTIDE SEQUENCE</scope>
    <source>
        <strain evidence="3">CBS 626.80</strain>
    </source>
</reference>
<feature type="compositionally biased region" description="Low complexity" evidence="2">
    <location>
        <begin position="97"/>
        <end position="111"/>
    </location>
</feature>
<proteinExistence type="predicted"/>
<evidence type="ECO:0000256" key="2">
    <source>
        <dbReference type="SAM" id="MobiDB-lite"/>
    </source>
</evidence>
<evidence type="ECO:0000256" key="1">
    <source>
        <dbReference type="ARBA" id="ARBA00011353"/>
    </source>
</evidence>
<keyword evidence="4" id="KW-1185">Reference proteome</keyword>
<dbReference type="AlphaFoldDB" id="A0AAN6NLX0"/>
<sequence length="387" mass="42062">MSNVGGFGGFLSLSNESQHDGEHTGLHGSGESDDVDMSEFFDFEAYERDMNKIITLATQLAANQPAHAPKTRVGASGNGSGSPSYRVPISPQTLFTSSVHSPLLSPSPSGSDMDMEGEPVAPSPVDDTKSLSGLTVFAAVTDQNVSLHDGDDGAKASNISGSKRKSGSTHCEDQTEPYYDVGMDSPVFSDPLEFQTPHEMGQTQVEATALAPELVGNNPTADTDAHGENRIEDLTASPVTADEDISSSPPSSPSNREKEHYEPPMTRMRARARAQNTPAAQEPEAELKRKDKETKNQLPQYEVYRILASVIIEGLLYYRAAWKGLGAPDPNFYAARGFKICPNRLISFHERYPKQPGPPKRLQEWKEAFDNGEVAEAHEDDDLPVDR</sequence>
<evidence type="ECO:0000313" key="3">
    <source>
        <dbReference type="EMBL" id="KAK3947261.1"/>
    </source>
</evidence>
<feature type="compositionally biased region" description="Acidic residues" evidence="2">
    <location>
        <begin position="378"/>
        <end position="387"/>
    </location>
</feature>
<comment type="caution">
    <text evidence="3">The sequence shown here is derived from an EMBL/GenBank/DDBJ whole genome shotgun (WGS) entry which is preliminary data.</text>
</comment>
<feature type="region of interest" description="Disordered" evidence="2">
    <location>
        <begin position="63"/>
        <end position="128"/>
    </location>
</feature>
<reference evidence="3" key="1">
    <citation type="journal article" date="2023" name="Mol. Phylogenet. Evol.">
        <title>Genome-scale phylogeny and comparative genomics of the fungal order Sordariales.</title>
        <authorList>
            <person name="Hensen N."/>
            <person name="Bonometti L."/>
            <person name="Westerberg I."/>
            <person name="Brannstrom I.O."/>
            <person name="Guillou S."/>
            <person name="Cros-Aarteil S."/>
            <person name="Calhoun S."/>
            <person name="Haridas S."/>
            <person name="Kuo A."/>
            <person name="Mondo S."/>
            <person name="Pangilinan J."/>
            <person name="Riley R."/>
            <person name="LaButti K."/>
            <person name="Andreopoulos B."/>
            <person name="Lipzen A."/>
            <person name="Chen C."/>
            <person name="Yan M."/>
            <person name="Daum C."/>
            <person name="Ng V."/>
            <person name="Clum A."/>
            <person name="Steindorff A."/>
            <person name="Ohm R.A."/>
            <person name="Martin F."/>
            <person name="Silar P."/>
            <person name="Natvig D.O."/>
            <person name="Lalanne C."/>
            <person name="Gautier V."/>
            <person name="Ament-Velasquez S.L."/>
            <person name="Kruys A."/>
            <person name="Hutchinson M.I."/>
            <person name="Powell A.J."/>
            <person name="Barry K."/>
            <person name="Miller A.N."/>
            <person name="Grigoriev I.V."/>
            <person name="Debuchy R."/>
            <person name="Gladieux P."/>
            <person name="Hiltunen Thoren M."/>
            <person name="Johannesson H."/>
        </authorList>
    </citation>
    <scope>NUCLEOTIDE SEQUENCE</scope>
    <source>
        <strain evidence="3">CBS 626.80</strain>
    </source>
</reference>
<feature type="region of interest" description="Disordered" evidence="2">
    <location>
        <begin position="146"/>
        <end position="194"/>
    </location>
</feature>
<dbReference type="EMBL" id="MU859381">
    <property type="protein sequence ID" value="KAK3947261.1"/>
    <property type="molecule type" value="Genomic_DNA"/>
</dbReference>
<feature type="region of interest" description="Disordered" evidence="2">
    <location>
        <begin position="235"/>
        <end position="293"/>
    </location>
</feature>
<dbReference type="Proteomes" id="UP001303222">
    <property type="component" value="Unassembled WGS sequence"/>
</dbReference>
<feature type="region of interest" description="Disordered" evidence="2">
    <location>
        <begin position="352"/>
        <end position="387"/>
    </location>
</feature>
<gene>
    <name evidence="3" type="ORF">QBC32DRAFT_224571</name>
</gene>
<comment type="subunit">
    <text evidence="1">Component of the NuA4 histone acetyltransferase complex.</text>
</comment>
<feature type="region of interest" description="Disordered" evidence="2">
    <location>
        <begin position="1"/>
        <end position="35"/>
    </location>
</feature>
<protein>
    <submittedName>
        <fullName evidence="3">Uncharacterized protein</fullName>
    </submittedName>
</protein>
<organism evidence="3 4">
    <name type="scientific">Pseudoneurospora amorphoporcata</name>
    <dbReference type="NCBI Taxonomy" id="241081"/>
    <lineage>
        <taxon>Eukaryota</taxon>
        <taxon>Fungi</taxon>
        <taxon>Dikarya</taxon>
        <taxon>Ascomycota</taxon>
        <taxon>Pezizomycotina</taxon>
        <taxon>Sordariomycetes</taxon>
        <taxon>Sordariomycetidae</taxon>
        <taxon>Sordariales</taxon>
        <taxon>Sordariaceae</taxon>
        <taxon>Pseudoneurospora</taxon>
    </lineage>
</organism>
<accession>A0AAN6NLX0</accession>